<reference evidence="1" key="1">
    <citation type="submission" date="2022-09" db="EMBL/GenBank/DDBJ databases">
        <authorList>
            <person name="Li D."/>
            <person name="Cheng J."/>
            <person name="Li Y."/>
        </authorList>
    </citation>
    <scope>NUCLEOTIDE SEQUENCE</scope>
    <source>
        <strain evidence="1">DL</strain>
    </source>
</reference>
<keyword evidence="2" id="KW-1185">Reference proteome</keyword>
<name>A0ABY6FV51_9MICC</name>
<evidence type="ECO:0008006" key="3">
    <source>
        <dbReference type="Google" id="ProtNLM"/>
    </source>
</evidence>
<gene>
    <name evidence="1" type="ORF">N9A08_04305</name>
</gene>
<proteinExistence type="predicted"/>
<sequence>MASTKMTPGDLGIDLSSGAPDQLYRWLLASILFGKRIQQEIAARTWHVLINHGLTSPEKLAAASRDELMRLLTEGGYVHYRWKEDDELHAVMARILKDYGSVEELVSGADSPQELRRRLEEFPGIGPVTAEIFQEWVPVRFNGTYSG</sequence>
<protein>
    <recommendedName>
        <fullName evidence="3">DNA methylase</fullName>
    </recommendedName>
</protein>
<accession>A0ABY6FV51</accession>
<dbReference type="Proteomes" id="UP001063368">
    <property type="component" value="Chromosome"/>
</dbReference>
<organism evidence="1 2">
    <name type="scientific">Arthrobacter koreensis</name>
    <dbReference type="NCBI Taxonomy" id="199136"/>
    <lineage>
        <taxon>Bacteria</taxon>
        <taxon>Bacillati</taxon>
        <taxon>Actinomycetota</taxon>
        <taxon>Actinomycetes</taxon>
        <taxon>Micrococcales</taxon>
        <taxon>Micrococcaceae</taxon>
        <taxon>Arthrobacter</taxon>
    </lineage>
</organism>
<dbReference type="Gene3D" id="1.10.340.30">
    <property type="entry name" value="Hypothetical protein, domain 2"/>
    <property type="match status" value="1"/>
</dbReference>
<dbReference type="RefSeq" id="WP_091607062.1">
    <property type="nucleotide sequence ID" value="NZ_BAAAKG010000003.1"/>
</dbReference>
<evidence type="ECO:0000313" key="2">
    <source>
        <dbReference type="Proteomes" id="UP001063368"/>
    </source>
</evidence>
<dbReference type="EMBL" id="CP106856">
    <property type="protein sequence ID" value="UYB36907.1"/>
    <property type="molecule type" value="Genomic_DNA"/>
</dbReference>
<dbReference type="SUPFAM" id="SSF48150">
    <property type="entry name" value="DNA-glycosylase"/>
    <property type="match status" value="1"/>
</dbReference>
<dbReference type="GeneID" id="95607970"/>
<evidence type="ECO:0000313" key="1">
    <source>
        <dbReference type="EMBL" id="UYB36907.1"/>
    </source>
</evidence>
<dbReference type="InterPro" id="IPR011257">
    <property type="entry name" value="DNA_glycosylase"/>
</dbReference>